<comment type="caution">
    <text evidence="2">The sequence shown here is derived from an EMBL/GenBank/DDBJ whole genome shotgun (WGS) entry which is preliminary data.</text>
</comment>
<dbReference type="RefSeq" id="WP_214537320.1">
    <property type="nucleotide sequence ID" value="NZ_JAHFVK010000002.1"/>
</dbReference>
<dbReference type="CDD" id="cd02440">
    <property type="entry name" value="AdoMet_MTases"/>
    <property type="match status" value="1"/>
</dbReference>
<protein>
    <submittedName>
        <fullName evidence="2">Methyltransferase domain-containing protein</fullName>
    </submittedName>
</protein>
<proteinExistence type="predicted"/>
<keyword evidence="2" id="KW-0808">Transferase</keyword>
<evidence type="ECO:0000259" key="1">
    <source>
        <dbReference type="Pfam" id="PF08241"/>
    </source>
</evidence>
<dbReference type="SUPFAM" id="SSF53335">
    <property type="entry name" value="S-adenosyl-L-methionine-dependent methyltransferases"/>
    <property type="match status" value="1"/>
</dbReference>
<dbReference type="PANTHER" id="PTHR43591">
    <property type="entry name" value="METHYLTRANSFERASE"/>
    <property type="match status" value="1"/>
</dbReference>
<dbReference type="Proteomes" id="UP000811255">
    <property type="component" value="Unassembled WGS sequence"/>
</dbReference>
<feature type="domain" description="Methyltransferase type 11" evidence="1">
    <location>
        <begin position="37"/>
        <end position="115"/>
    </location>
</feature>
<dbReference type="InterPro" id="IPR013216">
    <property type="entry name" value="Methyltransf_11"/>
</dbReference>
<organism evidence="2 3">
    <name type="scientific">Croceibacterium selenioxidans</name>
    <dbReference type="NCBI Taxonomy" id="2838833"/>
    <lineage>
        <taxon>Bacteria</taxon>
        <taxon>Pseudomonadati</taxon>
        <taxon>Pseudomonadota</taxon>
        <taxon>Alphaproteobacteria</taxon>
        <taxon>Sphingomonadales</taxon>
        <taxon>Erythrobacteraceae</taxon>
        <taxon>Croceibacterium</taxon>
    </lineage>
</organism>
<dbReference type="Gene3D" id="3.40.50.150">
    <property type="entry name" value="Vaccinia Virus protein VP39"/>
    <property type="match status" value="1"/>
</dbReference>
<sequence length="243" mass="27427">MNAIYDRIGIDYSQLRKPDPRIASRILEALGPAQTVLNVGAGTGSYEPRDRRVTAIEPSLEMIRQRPASAAPAMQGKAEALPFADQSFDACMAVLTVHHWGDKKQGMAEMRRVTRGPIVVVTFDPAHRGAWLNDYFPELVTLDETQMPRMSDYEQWLGPVRIEPLPIPRDCTDGFLYAYWARPAAYLDEAVRSGISSFWKIGGLQAGLLRLRRDLESGEWERRYGELRAQEECDLGYRLVTAI</sequence>
<reference evidence="2 3" key="1">
    <citation type="submission" date="2021-05" db="EMBL/GenBank/DDBJ databases">
        <title>Croceibacterium sp. LX-88 genome sequence.</title>
        <authorList>
            <person name="Luo X."/>
        </authorList>
    </citation>
    <scope>NUCLEOTIDE SEQUENCE [LARGE SCALE GENOMIC DNA]</scope>
    <source>
        <strain evidence="2 3">LX-88</strain>
    </source>
</reference>
<accession>A0ABS5W8U6</accession>
<name>A0ABS5W8U6_9SPHN</name>
<evidence type="ECO:0000313" key="3">
    <source>
        <dbReference type="Proteomes" id="UP000811255"/>
    </source>
</evidence>
<gene>
    <name evidence="2" type="ORF">KK137_14925</name>
</gene>
<keyword evidence="3" id="KW-1185">Reference proteome</keyword>
<dbReference type="GO" id="GO:0032259">
    <property type="term" value="P:methylation"/>
    <property type="evidence" value="ECO:0007669"/>
    <property type="project" value="UniProtKB-KW"/>
</dbReference>
<dbReference type="Pfam" id="PF08241">
    <property type="entry name" value="Methyltransf_11"/>
    <property type="match status" value="1"/>
</dbReference>
<dbReference type="EMBL" id="JAHFVK010000002">
    <property type="protein sequence ID" value="MBT2135630.1"/>
    <property type="molecule type" value="Genomic_DNA"/>
</dbReference>
<evidence type="ECO:0000313" key="2">
    <source>
        <dbReference type="EMBL" id="MBT2135630.1"/>
    </source>
</evidence>
<dbReference type="InterPro" id="IPR029063">
    <property type="entry name" value="SAM-dependent_MTases_sf"/>
</dbReference>
<keyword evidence="2" id="KW-0489">Methyltransferase</keyword>
<dbReference type="GO" id="GO:0008168">
    <property type="term" value="F:methyltransferase activity"/>
    <property type="evidence" value="ECO:0007669"/>
    <property type="project" value="UniProtKB-KW"/>
</dbReference>
<dbReference type="PANTHER" id="PTHR43591:SF24">
    <property type="entry name" value="2-METHOXY-6-POLYPRENYL-1,4-BENZOQUINOL METHYLASE, MITOCHONDRIAL"/>
    <property type="match status" value="1"/>
</dbReference>